<dbReference type="InterPro" id="IPR039921">
    <property type="entry name" value="Inscuteable"/>
</dbReference>
<proteinExistence type="predicted"/>
<dbReference type="EMBL" id="CAJPEX010006563">
    <property type="protein sequence ID" value="CAG0924116.1"/>
    <property type="molecule type" value="Genomic_DNA"/>
</dbReference>
<dbReference type="EMBL" id="OA888600">
    <property type="protein sequence ID" value="CAD7283964.1"/>
    <property type="molecule type" value="Genomic_DNA"/>
</dbReference>
<dbReference type="GO" id="GO:0045179">
    <property type="term" value="C:apical cortex"/>
    <property type="evidence" value="ECO:0007669"/>
    <property type="project" value="TreeGrafter"/>
</dbReference>
<sequence length="170" mass="18460">MRDISAAQVLIAAATNYQIVVFAKDQIATVLANMAASPICRTTVASDDGLRVLHDFLLSSPRPDQRPAEISACERVQQKSAIALSRLCSETDVAKKVVHMGVVARLVQLCRDERERNQSDAVLIGCLAALRKLVTACGMDPLKSCNASDLVEPRLLDSFLLCSSQQESYV</sequence>
<evidence type="ECO:0000259" key="1">
    <source>
        <dbReference type="Pfam" id="PF19427"/>
    </source>
</evidence>
<dbReference type="SUPFAM" id="SSF48371">
    <property type="entry name" value="ARM repeat"/>
    <property type="match status" value="1"/>
</dbReference>
<evidence type="ECO:0000313" key="3">
    <source>
        <dbReference type="Proteomes" id="UP000678499"/>
    </source>
</evidence>
<dbReference type="PANTHER" id="PTHR21386:SF0">
    <property type="entry name" value="PROTEIN INSCUTEABLE HOMOLOG"/>
    <property type="match status" value="1"/>
</dbReference>
<dbReference type="PANTHER" id="PTHR21386">
    <property type="entry name" value="INSCUTEABLE"/>
    <property type="match status" value="1"/>
</dbReference>
<dbReference type="AlphaFoldDB" id="A0A7R9GIM3"/>
<gene>
    <name evidence="2" type="ORF">NMOB1V02_LOCUS11572</name>
</gene>
<dbReference type="InterPro" id="IPR045789">
    <property type="entry name" value="Insc_C"/>
</dbReference>
<dbReference type="OrthoDB" id="5796379at2759"/>
<evidence type="ECO:0000313" key="2">
    <source>
        <dbReference type="EMBL" id="CAD7283964.1"/>
    </source>
</evidence>
<dbReference type="GO" id="GO:0045176">
    <property type="term" value="P:apical protein localization"/>
    <property type="evidence" value="ECO:0007669"/>
    <property type="project" value="TreeGrafter"/>
</dbReference>
<keyword evidence="3" id="KW-1185">Reference proteome</keyword>
<dbReference type="GO" id="GO:0008093">
    <property type="term" value="F:cytoskeletal anchor activity"/>
    <property type="evidence" value="ECO:0007669"/>
    <property type="project" value="TreeGrafter"/>
</dbReference>
<protein>
    <recommendedName>
        <fullName evidence="1">Protein inscuteable homologue C-terminal domain-containing protein</fullName>
    </recommendedName>
</protein>
<organism evidence="2">
    <name type="scientific">Notodromas monacha</name>
    <dbReference type="NCBI Taxonomy" id="399045"/>
    <lineage>
        <taxon>Eukaryota</taxon>
        <taxon>Metazoa</taxon>
        <taxon>Ecdysozoa</taxon>
        <taxon>Arthropoda</taxon>
        <taxon>Crustacea</taxon>
        <taxon>Oligostraca</taxon>
        <taxon>Ostracoda</taxon>
        <taxon>Podocopa</taxon>
        <taxon>Podocopida</taxon>
        <taxon>Cypridocopina</taxon>
        <taxon>Cypridoidea</taxon>
        <taxon>Cyprididae</taxon>
        <taxon>Notodromas</taxon>
    </lineage>
</organism>
<dbReference type="GO" id="GO:0000132">
    <property type="term" value="P:establishment of mitotic spindle orientation"/>
    <property type="evidence" value="ECO:0007669"/>
    <property type="project" value="TreeGrafter"/>
</dbReference>
<accession>A0A7R9GIM3</accession>
<dbReference type="InterPro" id="IPR011989">
    <property type="entry name" value="ARM-like"/>
</dbReference>
<reference evidence="2" key="1">
    <citation type="submission" date="2020-11" db="EMBL/GenBank/DDBJ databases">
        <authorList>
            <person name="Tran Van P."/>
        </authorList>
    </citation>
    <scope>NUCLEOTIDE SEQUENCE</scope>
</reference>
<dbReference type="GO" id="GO:0008356">
    <property type="term" value="P:asymmetric cell division"/>
    <property type="evidence" value="ECO:0007669"/>
    <property type="project" value="InterPro"/>
</dbReference>
<dbReference type="Proteomes" id="UP000678499">
    <property type="component" value="Unassembled WGS sequence"/>
</dbReference>
<dbReference type="Gene3D" id="1.25.10.10">
    <property type="entry name" value="Leucine-rich Repeat Variant"/>
    <property type="match status" value="1"/>
</dbReference>
<feature type="domain" description="Protein inscuteable homologue C-terminal" evidence="1">
    <location>
        <begin position="4"/>
        <end position="170"/>
    </location>
</feature>
<dbReference type="InterPro" id="IPR016024">
    <property type="entry name" value="ARM-type_fold"/>
</dbReference>
<dbReference type="GO" id="GO:0009786">
    <property type="term" value="P:regulation of asymmetric cell division"/>
    <property type="evidence" value="ECO:0007669"/>
    <property type="project" value="TreeGrafter"/>
</dbReference>
<dbReference type="Pfam" id="PF19427">
    <property type="entry name" value="Insc_C"/>
    <property type="match status" value="1"/>
</dbReference>
<name>A0A7R9GIM3_9CRUS</name>